<accession>A0A0A9GZK3</accession>
<evidence type="ECO:0000313" key="1">
    <source>
        <dbReference type="EMBL" id="JAE29957.1"/>
    </source>
</evidence>
<name>A0A0A9GZK3_ARUDO</name>
<sequence length="54" mass="5895">MLSRSEVVFVYEKPTPIGDSKNSKLASLFHENLLNTKPVPLPSTRRGPSSEAAP</sequence>
<proteinExistence type="predicted"/>
<dbReference type="EMBL" id="GBRH01167939">
    <property type="protein sequence ID" value="JAE29957.1"/>
    <property type="molecule type" value="Transcribed_RNA"/>
</dbReference>
<protein>
    <submittedName>
        <fullName evidence="1">Uncharacterized protein</fullName>
    </submittedName>
</protein>
<organism evidence="1">
    <name type="scientific">Arundo donax</name>
    <name type="common">Giant reed</name>
    <name type="synonym">Donax arundinaceus</name>
    <dbReference type="NCBI Taxonomy" id="35708"/>
    <lineage>
        <taxon>Eukaryota</taxon>
        <taxon>Viridiplantae</taxon>
        <taxon>Streptophyta</taxon>
        <taxon>Embryophyta</taxon>
        <taxon>Tracheophyta</taxon>
        <taxon>Spermatophyta</taxon>
        <taxon>Magnoliopsida</taxon>
        <taxon>Liliopsida</taxon>
        <taxon>Poales</taxon>
        <taxon>Poaceae</taxon>
        <taxon>PACMAD clade</taxon>
        <taxon>Arundinoideae</taxon>
        <taxon>Arundineae</taxon>
        <taxon>Arundo</taxon>
    </lineage>
</organism>
<reference evidence="1" key="1">
    <citation type="submission" date="2014-09" db="EMBL/GenBank/DDBJ databases">
        <authorList>
            <person name="Magalhaes I.L.F."/>
            <person name="Oliveira U."/>
            <person name="Santos F.R."/>
            <person name="Vidigal T.H.D.A."/>
            <person name="Brescovit A.D."/>
            <person name="Santos A.J."/>
        </authorList>
    </citation>
    <scope>NUCLEOTIDE SEQUENCE</scope>
    <source>
        <tissue evidence="1">Shoot tissue taken approximately 20 cm above the soil surface</tissue>
    </source>
</reference>
<dbReference type="AlphaFoldDB" id="A0A0A9GZK3"/>
<reference evidence="1" key="2">
    <citation type="journal article" date="2015" name="Data Brief">
        <title>Shoot transcriptome of the giant reed, Arundo donax.</title>
        <authorList>
            <person name="Barrero R.A."/>
            <person name="Guerrero F.D."/>
            <person name="Moolhuijzen P."/>
            <person name="Goolsby J.A."/>
            <person name="Tidwell J."/>
            <person name="Bellgard S.E."/>
            <person name="Bellgard M.I."/>
        </authorList>
    </citation>
    <scope>NUCLEOTIDE SEQUENCE</scope>
    <source>
        <tissue evidence="1">Shoot tissue taken approximately 20 cm above the soil surface</tissue>
    </source>
</reference>